<proteinExistence type="predicted"/>
<feature type="chain" id="PRO_5041732993" evidence="5">
    <location>
        <begin position="25"/>
        <end position="139"/>
    </location>
</feature>
<evidence type="ECO:0000313" key="7">
    <source>
        <dbReference type="EMBL" id="WIT12699.1"/>
    </source>
</evidence>
<dbReference type="GO" id="GO:0009055">
    <property type="term" value="F:electron transfer activity"/>
    <property type="evidence" value="ECO:0007669"/>
    <property type="project" value="InterPro"/>
</dbReference>
<dbReference type="EMBL" id="CP116346">
    <property type="protein sequence ID" value="WIT12699.1"/>
    <property type="molecule type" value="Genomic_DNA"/>
</dbReference>
<dbReference type="RefSeq" id="WP_285233800.1">
    <property type="nucleotide sequence ID" value="NZ_CP116346.1"/>
</dbReference>
<evidence type="ECO:0000256" key="2">
    <source>
        <dbReference type="ARBA" id="ARBA00022723"/>
    </source>
</evidence>
<gene>
    <name evidence="7" type="ORF">PFX98_03545</name>
</gene>
<name>A0AA95NEI0_9BURK</name>
<dbReference type="PROSITE" id="PS51007">
    <property type="entry name" value="CYTC"/>
    <property type="match status" value="1"/>
</dbReference>
<accession>A0AA95NEI0</accession>
<evidence type="ECO:0000256" key="1">
    <source>
        <dbReference type="ARBA" id="ARBA00022617"/>
    </source>
</evidence>
<dbReference type="Proteomes" id="UP001177769">
    <property type="component" value="Chromosome"/>
</dbReference>
<evidence type="ECO:0000256" key="4">
    <source>
        <dbReference type="PROSITE-ProRule" id="PRU00433"/>
    </source>
</evidence>
<reference evidence="7" key="1">
    <citation type="submission" date="2023-01" db="EMBL/GenBank/DDBJ databases">
        <title>Whole genome sequence of Paucibacter sp. S2-9 isolated from pond sediment.</title>
        <authorList>
            <person name="Jung J.Y."/>
        </authorList>
    </citation>
    <scope>NUCLEOTIDE SEQUENCE</scope>
    <source>
        <strain evidence="7">S2-9</strain>
    </source>
</reference>
<protein>
    <submittedName>
        <fullName evidence="7">C-type cytochrome</fullName>
    </submittedName>
</protein>
<evidence type="ECO:0000313" key="8">
    <source>
        <dbReference type="Proteomes" id="UP001177769"/>
    </source>
</evidence>
<keyword evidence="2 4" id="KW-0479">Metal-binding</keyword>
<evidence type="ECO:0000259" key="6">
    <source>
        <dbReference type="PROSITE" id="PS51007"/>
    </source>
</evidence>
<organism evidence="7 8">
    <name type="scientific">Paucibacter sediminis</name>
    <dbReference type="NCBI Taxonomy" id="3019553"/>
    <lineage>
        <taxon>Bacteria</taxon>
        <taxon>Pseudomonadati</taxon>
        <taxon>Pseudomonadota</taxon>
        <taxon>Betaproteobacteria</taxon>
        <taxon>Burkholderiales</taxon>
        <taxon>Sphaerotilaceae</taxon>
        <taxon>Roseateles</taxon>
    </lineage>
</organism>
<dbReference type="Gene3D" id="1.10.760.10">
    <property type="entry name" value="Cytochrome c-like domain"/>
    <property type="match status" value="1"/>
</dbReference>
<feature type="domain" description="Cytochrome c" evidence="6">
    <location>
        <begin position="26"/>
        <end position="137"/>
    </location>
</feature>
<evidence type="ECO:0000256" key="3">
    <source>
        <dbReference type="ARBA" id="ARBA00023004"/>
    </source>
</evidence>
<dbReference type="Pfam" id="PF00034">
    <property type="entry name" value="Cytochrom_C"/>
    <property type="match status" value="1"/>
</dbReference>
<sequence>MTTPTISRCLLIASLLGGSALALAQGKVDLGQREYMSKCAACHGESAKGNGPFNELLKKSAADLTTLAKRNGGVFPVARVYEVIDGSGSSHGSRDMPVFGTDYKLKAAEYYGDMPYDPEVYVRGRILMLVEYLNRLQVK</sequence>
<dbReference type="KEGG" id="pais:PFX98_03545"/>
<keyword evidence="5" id="KW-0732">Signal</keyword>
<keyword evidence="8" id="KW-1185">Reference proteome</keyword>
<dbReference type="AlphaFoldDB" id="A0AA95NEI0"/>
<dbReference type="GO" id="GO:0046872">
    <property type="term" value="F:metal ion binding"/>
    <property type="evidence" value="ECO:0007669"/>
    <property type="project" value="UniProtKB-KW"/>
</dbReference>
<feature type="signal peptide" evidence="5">
    <location>
        <begin position="1"/>
        <end position="24"/>
    </location>
</feature>
<dbReference type="GO" id="GO:0020037">
    <property type="term" value="F:heme binding"/>
    <property type="evidence" value="ECO:0007669"/>
    <property type="project" value="InterPro"/>
</dbReference>
<evidence type="ECO:0000256" key="5">
    <source>
        <dbReference type="SAM" id="SignalP"/>
    </source>
</evidence>
<keyword evidence="3 4" id="KW-0408">Iron</keyword>
<dbReference type="InterPro" id="IPR036909">
    <property type="entry name" value="Cyt_c-like_dom_sf"/>
</dbReference>
<dbReference type="InterPro" id="IPR009056">
    <property type="entry name" value="Cyt_c-like_dom"/>
</dbReference>
<keyword evidence="1 4" id="KW-0349">Heme</keyword>
<dbReference type="SUPFAM" id="SSF46626">
    <property type="entry name" value="Cytochrome c"/>
    <property type="match status" value="1"/>
</dbReference>